<comment type="catalytic activity">
    <reaction evidence="8">
        <text>L-threonyl-[protein] + ATP = 3-O-(5'-adenylyl)-L-threonyl-[protein] + diphosphate</text>
        <dbReference type="Rhea" id="RHEA:54292"/>
        <dbReference type="Rhea" id="RHEA-COMP:11060"/>
        <dbReference type="Rhea" id="RHEA-COMP:13847"/>
        <dbReference type="ChEBI" id="CHEBI:30013"/>
        <dbReference type="ChEBI" id="CHEBI:30616"/>
        <dbReference type="ChEBI" id="CHEBI:33019"/>
        <dbReference type="ChEBI" id="CHEBI:138113"/>
        <dbReference type="EC" id="2.7.7.108"/>
    </reaction>
</comment>
<evidence type="ECO:0000256" key="5">
    <source>
        <dbReference type="ARBA" id="ARBA00022741"/>
    </source>
</evidence>
<dbReference type="PANTHER" id="PTHR32057:SF14">
    <property type="entry name" value="PROTEIN ADENYLYLTRANSFERASE SELO, MITOCHONDRIAL"/>
    <property type="match status" value="1"/>
</dbReference>
<evidence type="ECO:0000256" key="6">
    <source>
        <dbReference type="ARBA" id="ARBA00022840"/>
    </source>
</evidence>
<feature type="binding site" evidence="8">
    <location>
        <position position="113"/>
    </location>
    <ligand>
        <name>ATP</name>
        <dbReference type="ChEBI" id="CHEBI:30616"/>
    </ligand>
</feature>
<dbReference type="RefSeq" id="WP_378163336.1">
    <property type="nucleotide sequence ID" value="NZ_JBHSBU010000001.1"/>
</dbReference>
<keyword evidence="10" id="KW-1185">Reference proteome</keyword>
<evidence type="ECO:0000256" key="3">
    <source>
        <dbReference type="ARBA" id="ARBA00022695"/>
    </source>
</evidence>
<keyword evidence="6 8" id="KW-0067">ATP-binding</keyword>
<dbReference type="HAMAP" id="MF_00692">
    <property type="entry name" value="SelO"/>
    <property type="match status" value="1"/>
</dbReference>
<comment type="cofactor">
    <cofactor evidence="8">
        <name>Mg(2+)</name>
        <dbReference type="ChEBI" id="CHEBI:18420"/>
    </cofactor>
    <cofactor evidence="8">
        <name>Mn(2+)</name>
        <dbReference type="ChEBI" id="CHEBI:29035"/>
    </cofactor>
</comment>
<comment type="catalytic activity">
    <reaction evidence="8">
        <text>L-seryl-[protein] + UTP = O-(5'-uridylyl)-L-seryl-[protein] + diphosphate</text>
        <dbReference type="Rhea" id="RHEA:64604"/>
        <dbReference type="Rhea" id="RHEA-COMP:9863"/>
        <dbReference type="Rhea" id="RHEA-COMP:16635"/>
        <dbReference type="ChEBI" id="CHEBI:29999"/>
        <dbReference type="ChEBI" id="CHEBI:33019"/>
        <dbReference type="ChEBI" id="CHEBI:46398"/>
        <dbReference type="ChEBI" id="CHEBI:156051"/>
    </reaction>
</comment>
<dbReference type="Pfam" id="PF02696">
    <property type="entry name" value="SelO"/>
    <property type="match status" value="1"/>
</dbReference>
<keyword evidence="4 8" id="KW-0479">Metal-binding</keyword>
<keyword evidence="8" id="KW-0464">Manganese</keyword>
<evidence type="ECO:0000313" key="10">
    <source>
        <dbReference type="Proteomes" id="UP001595791"/>
    </source>
</evidence>
<accession>A0ABV8MP98</accession>
<dbReference type="PANTHER" id="PTHR32057">
    <property type="entry name" value="PROTEIN ADENYLYLTRANSFERASE SELO, MITOCHONDRIAL"/>
    <property type="match status" value="1"/>
</dbReference>
<comment type="catalytic activity">
    <reaction evidence="8">
        <text>L-histidyl-[protein] + UTP = N(tele)-(5'-uridylyl)-L-histidyl-[protein] + diphosphate</text>
        <dbReference type="Rhea" id="RHEA:83891"/>
        <dbReference type="Rhea" id="RHEA-COMP:9745"/>
        <dbReference type="Rhea" id="RHEA-COMP:20239"/>
        <dbReference type="ChEBI" id="CHEBI:29979"/>
        <dbReference type="ChEBI" id="CHEBI:33019"/>
        <dbReference type="ChEBI" id="CHEBI:46398"/>
        <dbReference type="ChEBI" id="CHEBI:233474"/>
    </reaction>
</comment>
<feature type="binding site" evidence="8">
    <location>
        <position position="262"/>
    </location>
    <ligand>
        <name>ATP</name>
        <dbReference type="ChEBI" id="CHEBI:30616"/>
    </ligand>
</feature>
<comment type="catalytic activity">
    <reaction evidence="8">
        <text>L-tyrosyl-[protein] + UTP = O-(5'-uridylyl)-L-tyrosyl-[protein] + diphosphate</text>
        <dbReference type="Rhea" id="RHEA:83887"/>
        <dbReference type="Rhea" id="RHEA-COMP:10136"/>
        <dbReference type="Rhea" id="RHEA-COMP:20238"/>
        <dbReference type="ChEBI" id="CHEBI:33019"/>
        <dbReference type="ChEBI" id="CHEBI:46398"/>
        <dbReference type="ChEBI" id="CHEBI:46858"/>
        <dbReference type="ChEBI" id="CHEBI:90602"/>
    </reaction>
</comment>
<comment type="catalytic activity">
    <reaction evidence="8">
        <text>L-seryl-[protein] + ATP = 3-O-(5'-adenylyl)-L-seryl-[protein] + diphosphate</text>
        <dbReference type="Rhea" id="RHEA:58120"/>
        <dbReference type="Rhea" id="RHEA-COMP:9863"/>
        <dbReference type="Rhea" id="RHEA-COMP:15073"/>
        <dbReference type="ChEBI" id="CHEBI:29999"/>
        <dbReference type="ChEBI" id="CHEBI:30616"/>
        <dbReference type="ChEBI" id="CHEBI:33019"/>
        <dbReference type="ChEBI" id="CHEBI:142516"/>
        <dbReference type="EC" id="2.7.7.108"/>
    </reaction>
</comment>
<evidence type="ECO:0000256" key="2">
    <source>
        <dbReference type="ARBA" id="ARBA00022679"/>
    </source>
</evidence>
<feature type="binding site" evidence="8">
    <location>
        <position position="93"/>
    </location>
    <ligand>
        <name>ATP</name>
        <dbReference type="ChEBI" id="CHEBI:30616"/>
    </ligand>
</feature>
<keyword evidence="7 8" id="KW-0460">Magnesium</keyword>
<feature type="binding site" evidence="8">
    <location>
        <position position="90"/>
    </location>
    <ligand>
        <name>ATP</name>
        <dbReference type="ChEBI" id="CHEBI:30616"/>
    </ligand>
</feature>
<feature type="active site" description="Proton acceptor" evidence="8">
    <location>
        <position position="252"/>
    </location>
</feature>
<dbReference type="InterPro" id="IPR003846">
    <property type="entry name" value="SelO"/>
</dbReference>
<comment type="function">
    <text evidence="8">Nucleotidyltransferase involved in the post-translational modification of proteins. It can catalyze the addition of adenosine monophosphate (AMP) or uridine monophosphate (UMP) to a protein, resulting in modifications known as AMPylation and UMPylation.</text>
</comment>
<comment type="catalytic activity">
    <reaction evidence="8">
        <text>L-tyrosyl-[protein] + ATP = O-(5'-adenylyl)-L-tyrosyl-[protein] + diphosphate</text>
        <dbReference type="Rhea" id="RHEA:54288"/>
        <dbReference type="Rhea" id="RHEA-COMP:10136"/>
        <dbReference type="Rhea" id="RHEA-COMP:13846"/>
        <dbReference type="ChEBI" id="CHEBI:30616"/>
        <dbReference type="ChEBI" id="CHEBI:33019"/>
        <dbReference type="ChEBI" id="CHEBI:46858"/>
        <dbReference type="ChEBI" id="CHEBI:83624"/>
        <dbReference type="EC" id="2.7.7.108"/>
    </reaction>
</comment>
<evidence type="ECO:0000313" key="9">
    <source>
        <dbReference type="EMBL" id="MFC4159507.1"/>
    </source>
</evidence>
<gene>
    <name evidence="8" type="primary">ydiU</name>
    <name evidence="8" type="synonym">selO</name>
    <name evidence="9" type="ORF">ACFOW7_09090</name>
</gene>
<evidence type="ECO:0000256" key="7">
    <source>
        <dbReference type="ARBA" id="ARBA00022842"/>
    </source>
</evidence>
<dbReference type="EMBL" id="JBHSBU010000001">
    <property type="protein sequence ID" value="MFC4159507.1"/>
    <property type="molecule type" value="Genomic_DNA"/>
</dbReference>
<feature type="binding site" evidence="8">
    <location>
        <position position="253"/>
    </location>
    <ligand>
        <name>Mg(2+)</name>
        <dbReference type="ChEBI" id="CHEBI:18420"/>
    </ligand>
</feature>
<reference evidence="10" key="1">
    <citation type="journal article" date="2019" name="Int. J. Syst. Evol. Microbiol.">
        <title>The Global Catalogue of Microorganisms (GCM) 10K type strain sequencing project: providing services to taxonomists for standard genome sequencing and annotation.</title>
        <authorList>
            <consortium name="The Broad Institute Genomics Platform"/>
            <consortium name="The Broad Institute Genome Sequencing Center for Infectious Disease"/>
            <person name="Wu L."/>
            <person name="Ma J."/>
        </authorList>
    </citation>
    <scope>NUCLEOTIDE SEQUENCE [LARGE SCALE GENOMIC DNA]</scope>
    <source>
        <strain evidence="10">LMG 29894</strain>
    </source>
</reference>
<organism evidence="9 10">
    <name type="scientific">Chitinimonas lacunae</name>
    <dbReference type="NCBI Taxonomy" id="1963018"/>
    <lineage>
        <taxon>Bacteria</taxon>
        <taxon>Pseudomonadati</taxon>
        <taxon>Pseudomonadota</taxon>
        <taxon>Betaproteobacteria</taxon>
        <taxon>Neisseriales</taxon>
        <taxon>Chitinibacteraceae</taxon>
        <taxon>Chitinimonas</taxon>
    </lineage>
</organism>
<keyword evidence="2 8" id="KW-0808">Transferase</keyword>
<feature type="binding site" evidence="8">
    <location>
        <position position="262"/>
    </location>
    <ligand>
        <name>Mg(2+)</name>
        <dbReference type="ChEBI" id="CHEBI:18420"/>
    </ligand>
</feature>
<feature type="binding site" evidence="8">
    <location>
        <position position="183"/>
    </location>
    <ligand>
        <name>ATP</name>
        <dbReference type="ChEBI" id="CHEBI:30616"/>
    </ligand>
</feature>
<evidence type="ECO:0000256" key="1">
    <source>
        <dbReference type="ARBA" id="ARBA00009747"/>
    </source>
</evidence>
<comment type="caution">
    <text evidence="9">The sequence shown here is derived from an EMBL/GenBank/DDBJ whole genome shotgun (WGS) entry which is preliminary data.</text>
</comment>
<sequence>MPYWDEIDFHQPLTELGMAVTRKVPPTPVAEPRLVAWNTDLAEQLGLPAELADDPDTALVLGGNRIPARVEPIATAYAGHQFGVFAGQLGDGRALLLGEIDTPGGVRAELQLKGAGETPFSRMGDGRAVLRSTIREYLCSEAMHGLGIPTTRALAIVASPQPVWRETMETAAVLTRVAESHLRFGHFEQQFYRRQYAQLHELADYAIDRYFPTCRAAGNPYQAMLETVIERTAELIAQWQGVGFCHGVMNSDNMSLLGLTIDYGPYGFLDGCNLGHICNHSDEAGRYAYDQQPEAALFNLQCLAQALLPLLERDEAVAALQGYQPRYEAALERVFRAKLGLASEREGDWELTLRLLELMQGSGSDWTLTWRRLAEFDQENPAAPLRDLFLDRPGFDAWAEDYRARLAWENSLTPERAAAMRRVNPKYILRNYLAEQAIRAAQQGDFSEISRLQQLLKRPFDEQPEYEAYTALPPDWAAQIEVSCSS</sequence>
<feature type="binding site" evidence="8">
    <location>
        <position position="176"/>
    </location>
    <ligand>
        <name>ATP</name>
        <dbReference type="ChEBI" id="CHEBI:30616"/>
    </ligand>
</feature>
<feature type="binding site" evidence="8">
    <location>
        <position position="125"/>
    </location>
    <ligand>
        <name>ATP</name>
        <dbReference type="ChEBI" id="CHEBI:30616"/>
    </ligand>
</feature>
<dbReference type="EC" id="2.7.7.-" evidence="8"/>
<protein>
    <recommendedName>
        <fullName evidence="8">Protein nucleotidyltransferase YdiU</fullName>
        <ecNumber evidence="8">2.7.7.-</ecNumber>
    </recommendedName>
    <alternativeName>
        <fullName evidence="8">Protein adenylyltransferase YdiU</fullName>
        <ecNumber evidence="8">2.7.7.108</ecNumber>
    </alternativeName>
    <alternativeName>
        <fullName evidence="8">Protein uridylyltransferase YdiU</fullName>
        <ecNumber evidence="8">2.7.7.-</ecNumber>
    </alternativeName>
</protein>
<feature type="binding site" evidence="8">
    <location>
        <position position="92"/>
    </location>
    <ligand>
        <name>ATP</name>
        <dbReference type="ChEBI" id="CHEBI:30616"/>
    </ligand>
</feature>
<evidence type="ECO:0000256" key="8">
    <source>
        <dbReference type="HAMAP-Rule" id="MF_00692"/>
    </source>
</evidence>
<feature type="binding site" evidence="8">
    <location>
        <position position="126"/>
    </location>
    <ligand>
        <name>ATP</name>
        <dbReference type="ChEBI" id="CHEBI:30616"/>
    </ligand>
</feature>
<evidence type="ECO:0000256" key="4">
    <source>
        <dbReference type="ARBA" id="ARBA00022723"/>
    </source>
</evidence>
<proteinExistence type="inferred from homology"/>
<dbReference type="Proteomes" id="UP001595791">
    <property type="component" value="Unassembled WGS sequence"/>
</dbReference>
<comment type="similarity">
    <text evidence="1 8">Belongs to the SELO family.</text>
</comment>
<dbReference type="NCBIfam" id="NF000658">
    <property type="entry name" value="PRK00029.1"/>
    <property type="match status" value="1"/>
</dbReference>
<keyword evidence="3 8" id="KW-0548">Nucleotidyltransferase</keyword>
<dbReference type="EC" id="2.7.7.108" evidence="8"/>
<keyword evidence="5 8" id="KW-0547">Nucleotide-binding</keyword>
<name>A0ABV8MP98_9NEIS</name>